<sequence>MLFSLLLLLLLLLLLVLFLSVRKNEEIESQRTDIGGGKCRGSSGDSADQEE</sequence>
<organism evidence="3 4">
    <name type="scientific">Aspergillus minisclerotigenes</name>
    <dbReference type="NCBI Taxonomy" id="656917"/>
    <lineage>
        <taxon>Eukaryota</taxon>
        <taxon>Fungi</taxon>
        <taxon>Dikarya</taxon>
        <taxon>Ascomycota</taxon>
        <taxon>Pezizomycotina</taxon>
        <taxon>Eurotiomycetes</taxon>
        <taxon>Eurotiomycetidae</taxon>
        <taxon>Eurotiales</taxon>
        <taxon>Aspergillaceae</taxon>
        <taxon>Aspergillus</taxon>
        <taxon>Aspergillus subgen. Circumdati</taxon>
    </lineage>
</organism>
<evidence type="ECO:0000256" key="1">
    <source>
        <dbReference type="SAM" id="MobiDB-lite"/>
    </source>
</evidence>
<feature type="signal peptide" evidence="2">
    <location>
        <begin position="1"/>
        <end position="23"/>
    </location>
</feature>
<evidence type="ECO:0000313" key="4">
    <source>
        <dbReference type="Proteomes" id="UP000326289"/>
    </source>
</evidence>
<protein>
    <submittedName>
        <fullName evidence="3">Uncharacterized protein</fullName>
    </submittedName>
</protein>
<evidence type="ECO:0000256" key="2">
    <source>
        <dbReference type="SAM" id="SignalP"/>
    </source>
</evidence>
<accession>A0A5N6IP53</accession>
<evidence type="ECO:0000313" key="3">
    <source>
        <dbReference type="EMBL" id="KAB8267669.1"/>
    </source>
</evidence>
<keyword evidence="4" id="KW-1185">Reference proteome</keyword>
<keyword evidence="2" id="KW-0732">Signal</keyword>
<dbReference type="AlphaFoldDB" id="A0A5N6IP53"/>
<name>A0A5N6IP53_9EURO</name>
<dbReference type="EMBL" id="ML732893">
    <property type="protein sequence ID" value="KAB8267669.1"/>
    <property type="molecule type" value="Genomic_DNA"/>
</dbReference>
<proteinExistence type="predicted"/>
<reference evidence="3 4" key="1">
    <citation type="submission" date="2019-04" db="EMBL/GenBank/DDBJ databases">
        <title>Fungal friends and foes A comparative genomics study of 23 Aspergillus species from section Flavi.</title>
        <authorList>
            <consortium name="DOE Joint Genome Institute"/>
            <person name="Kjaerbolling I."/>
            <person name="Vesth T.C."/>
            <person name="Frisvad J.C."/>
            <person name="Nybo J.L."/>
            <person name="Theobald S."/>
            <person name="Kildgaard S."/>
            <person name="Petersen T.I."/>
            <person name="Kuo A."/>
            <person name="Sato A."/>
            <person name="Lyhne E.K."/>
            <person name="Kogle M.E."/>
            <person name="Wiebenga A."/>
            <person name="Kun R.S."/>
            <person name="Lubbers R.J."/>
            <person name="Makela M.R."/>
            <person name="Barry K."/>
            <person name="Chovatia M."/>
            <person name="Clum A."/>
            <person name="Daum C."/>
            <person name="Haridas S."/>
            <person name="He G."/>
            <person name="LaButti K."/>
            <person name="Lipzen A."/>
            <person name="Mondo S."/>
            <person name="Pangilinan J."/>
            <person name="Riley R."/>
            <person name="Salamov A."/>
            <person name="Simmons B.A."/>
            <person name="Magnuson J.K."/>
            <person name="Henrissat B."/>
            <person name="Mortensen U.H."/>
            <person name="Larsen T.O."/>
            <person name="De vries R.P."/>
            <person name="Grigoriev I.V."/>
            <person name="Machida M."/>
            <person name="Baker S.E."/>
            <person name="Andersen M.R."/>
        </authorList>
    </citation>
    <scope>NUCLEOTIDE SEQUENCE [LARGE SCALE GENOMIC DNA]</scope>
    <source>
        <strain evidence="3 4">CBS 117635</strain>
    </source>
</reference>
<feature type="region of interest" description="Disordered" evidence="1">
    <location>
        <begin position="29"/>
        <end position="51"/>
    </location>
</feature>
<gene>
    <name evidence="3" type="ORF">BDV30DRAFT_219641</name>
</gene>
<dbReference type="Proteomes" id="UP000326289">
    <property type="component" value="Unassembled WGS sequence"/>
</dbReference>
<feature type="chain" id="PRO_5024951975" evidence="2">
    <location>
        <begin position="24"/>
        <end position="51"/>
    </location>
</feature>